<reference evidence="6" key="2">
    <citation type="submission" date="2025-08" db="UniProtKB">
        <authorList>
            <consortium name="RefSeq"/>
        </authorList>
    </citation>
    <scope>IDENTIFICATION</scope>
    <source>
        <tissue evidence="6">Leaf</tissue>
    </source>
</reference>
<evidence type="ECO:0000313" key="6">
    <source>
        <dbReference type="RefSeq" id="XP_019097799.1"/>
    </source>
</evidence>
<keyword evidence="5" id="KW-1185">Reference proteome</keyword>
<dbReference type="InterPro" id="IPR050823">
    <property type="entry name" value="Plant_Ser_Thr_Prot_Kinase"/>
</dbReference>
<dbReference type="InterPro" id="IPR011009">
    <property type="entry name" value="Kinase-like_dom_sf"/>
</dbReference>
<keyword evidence="6" id="KW-0808">Transferase</keyword>
<keyword evidence="2" id="KW-1003">Cell membrane</keyword>
<dbReference type="InterPro" id="IPR001245">
    <property type="entry name" value="Ser-Thr/Tyr_kinase_cat_dom"/>
</dbReference>
<feature type="region of interest" description="Disordered" evidence="3">
    <location>
        <begin position="1"/>
        <end position="22"/>
    </location>
</feature>
<proteinExistence type="predicted"/>
<dbReference type="InterPro" id="IPR000719">
    <property type="entry name" value="Prot_kinase_dom"/>
</dbReference>
<reference evidence="5" key="1">
    <citation type="journal article" date="2014" name="Nat. Commun.">
        <title>The emerging biofuel crop Camelina sativa retains a highly undifferentiated hexaploid genome structure.</title>
        <authorList>
            <person name="Kagale S."/>
            <person name="Koh C."/>
            <person name="Nixon J."/>
            <person name="Bollina V."/>
            <person name="Clarke W.E."/>
            <person name="Tuteja R."/>
            <person name="Spillane C."/>
            <person name="Robinson S.J."/>
            <person name="Links M.G."/>
            <person name="Clarke C."/>
            <person name="Higgins E.E."/>
            <person name="Huebert T."/>
            <person name="Sharpe A.G."/>
            <person name="Parkin I.A."/>
        </authorList>
    </citation>
    <scope>NUCLEOTIDE SEQUENCE [LARGE SCALE GENOMIC DNA]</scope>
    <source>
        <strain evidence="5">cv. DH55</strain>
    </source>
</reference>
<evidence type="ECO:0000259" key="4">
    <source>
        <dbReference type="PROSITE" id="PS50011"/>
    </source>
</evidence>
<feature type="domain" description="Protein kinase" evidence="4">
    <location>
        <begin position="59"/>
        <end position="343"/>
    </location>
</feature>
<sequence length="343" mass="38822">MGNCLKPLKEQPPPPPSISPKPLIINPVESEKESLREFSFAKLSKATKKFKEYGGCIQIDILKSNDGGGFRTIYQGYINETTFAPSRTGIAVSVMECYQDDTRDIQDWKEEVKSLGSISHPNLAKLLGYCCEENRSFLVFEYFHKGSLDRHIFGKEGEALLWEIRVKIAIGAAQSIAFLHSVKNTALYRELRMYNILLDEHYNTKLFYLVSNKLCLLEDSITTAFIGRTEYVAPEYVISGHLGMKSDVYTFGVILFEILTGLKASDGKKNKNLQSLHVWTKPFLSDQSKMRGIIDLRLGNDYPVNAATQMGKLIKRCIKLDTSKRPSMQQVLDRLSDIAEIKD</sequence>
<protein>
    <submittedName>
        <fullName evidence="6">Inactive serine/threonine-protein kinase At5g11400 isoform X3</fullName>
    </submittedName>
</protein>
<feature type="compositionally biased region" description="Pro residues" evidence="3">
    <location>
        <begin position="10"/>
        <end position="19"/>
    </location>
</feature>
<name>A0ABM1RFL1_CAMSA</name>
<evidence type="ECO:0000256" key="1">
    <source>
        <dbReference type="ARBA" id="ARBA00004236"/>
    </source>
</evidence>
<dbReference type="Pfam" id="PF07714">
    <property type="entry name" value="PK_Tyr_Ser-Thr"/>
    <property type="match status" value="1"/>
</dbReference>
<dbReference type="Gene3D" id="1.10.510.10">
    <property type="entry name" value="Transferase(Phosphotransferase) domain 1"/>
    <property type="match status" value="1"/>
</dbReference>
<dbReference type="Gene3D" id="3.30.200.20">
    <property type="entry name" value="Phosphorylase Kinase, domain 1"/>
    <property type="match status" value="1"/>
</dbReference>
<evidence type="ECO:0000256" key="2">
    <source>
        <dbReference type="ARBA" id="ARBA00022475"/>
    </source>
</evidence>
<dbReference type="PANTHER" id="PTHR45621">
    <property type="entry name" value="OS01G0588500 PROTEIN-RELATED"/>
    <property type="match status" value="1"/>
</dbReference>
<accession>A0ABM1RFL1</accession>
<comment type="subcellular location">
    <subcellularLocation>
        <location evidence="1">Cell membrane</location>
    </subcellularLocation>
</comment>
<dbReference type="RefSeq" id="XP_019097799.1">
    <property type="nucleotide sequence ID" value="XM_019242254.1"/>
</dbReference>
<dbReference type="PROSITE" id="PS50011">
    <property type="entry name" value="PROTEIN_KINASE_DOM"/>
    <property type="match status" value="1"/>
</dbReference>
<organism evidence="5 6">
    <name type="scientific">Camelina sativa</name>
    <name type="common">False flax</name>
    <name type="synonym">Myagrum sativum</name>
    <dbReference type="NCBI Taxonomy" id="90675"/>
    <lineage>
        <taxon>Eukaryota</taxon>
        <taxon>Viridiplantae</taxon>
        <taxon>Streptophyta</taxon>
        <taxon>Embryophyta</taxon>
        <taxon>Tracheophyta</taxon>
        <taxon>Spermatophyta</taxon>
        <taxon>Magnoliopsida</taxon>
        <taxon>eudicotyledons</taxon>
        <taxon>Gunneridae</taxon>
        <taxon>Pentapetalae</taxon>
        <taxon>rosids</taxon>
        <taxon>malvids</taxon>
        <taxon>Brassicales</taxon>
        <taxon>Brassicaceae</taxon>
        <taxon>Camelineae</taxon>
        <taxon>Camelina</taxon>
    </lineage>
</organism>
<evidence type="ECO:0000256" key="3">
    <source>
        <dbReference type="SAM" id="MobiDB-lite"/>
    </source>
</evidence>
<gene>
    <name evidence="6" type="primary">LOC104769362</name>
</gene>
<evidence type="ECO:0000313" key="5">
    <source>
        <dbReference type="Proteomes" id="UP000694864"/>
    </source>
</evidence>
<dbReference type="Proteomes" id="UP000694864">
    <property type="component" value="Chromosome 20"/>
</dbReference>
<keyword evidence="2" id="KW-0472">Membrane</keyword>
<dbReference type="SUPFAM" id="SSF56112">
    <property type="entry name" value="Protein kinase-like (PK-like)"/>
    <property type="match status" value="1"/>
</dbReference>
<dbReference type="GeneID" id="104769362"/>
<dbReference type="GO" id="GO:0016301">
    <property type="term" value="F:kinase activity"/>
    <property type="evidence" value="ECO:0007669"/>
    <property type="project" value="UniProtKB-KW"/>
</dbReference>
<keyword evidence="6" id="KW-0418">Kinase</keyword>